<dbReference type="EMBL" id="VDEP01000071">
    <property type="protein sequence ID" value="KAA1133553.1"/>
    <property type="molecule type" value="Genomic_DNA"/>
</dbReference>
<feature type="compositionally biased region" description="Pro residues" evidence="1">
    <location>
        <begin position="1"/>
        <end position="10"/>
    </location>
</feature>
<protein>
    <submittedName>
        <fullName evidence="2">Uncharacterized protein</fullName>
    </submittedName>
</protein>
<name>A0A5B0S8Z2_PUCGR</name>
<sequence>MAPASNPPPSAKSTPEPSKRTKSSGVNQSVIASSFFGPADGNGKRACLIDNCGNTLVSNKSTKAIFVNHSNFNTNIINWIIEDQLPSAKVKCPAFIKMIHGLDPGITIFSEHTVSGQIKALYADNLKVWLESITWKKNGLKI</sequence>
<gene>
    <name evidence="2" type="ORF">PGTUg99_023602</name>
</gene>
<feature type="region of interest" description="Disordered" evidence="1">
    <location>
        <begin position="1"/>
        <end position="26"/>
    </location>
</feature>
<dbReference type="AlphaFoldDB" id="A0A5B0S8Z2"/>
<evidence type="ECO:0000256" key="1">
    <source>
        <dbReference type="SAM" id="MobiDB-lite"/>
    </source>
</evidence>
<accession>A0A5B0S8Z2</accession>
<proteinExistence type="predicted"/>
<comment type="caution">
    <text evidence="2">The sequence shown here is derived from an EMBL/GenBank/DDBJ whole genome shotgun (WGS) entry which is preliminary data.</text>
</comment>
<evidence type="ECO:0000313" key="3">
    <source>
        <dbReference type="Proteomes" id="UP000325313"/>
    </source>
</evidence>
<reference evidence="2 3" key="1">
    <citation type="submission" date="2019-05" db="EMBL/GenBank/DDBJ databases">
        <title>Emergence of the Ug99 lineage of the wheat stem rust pathogen through somatic hybridization.</title>
        <authorList>
            <person name="Li F."/>
            <person name="Upadhyaya N.M."/>
            <person name="Sperschneider J."/>
            <person name="Matny O."/>
            <person name="Nguyen-Phuc H."/>
            <person name="Mago R."/>
            <person name="Raley C."/>
            <person name="Miller M.E."/>
            <person name="Silverstein K.A.T."/>
            <person name="Henningsen E."/>
            <person name="Hirsch C.D."/>
            <person name="Visser B."/>
            <person name="Pretorius Z.A."/>
            <person name="Steffenson B.J."/>
            <person name="Schwessinger B."/>
            <person name="Dodds P.N."/>
            <person name="Figueroa M."/>
        </authorList>
    </citation>
    <scope>NUCLEOTIDE SEQUENCE [LARGE SCALE GENOMIC DNA]</scope>
    <source>
        <strain evidence="2 3">Ug99</strain>
    </source>
</reference>
<evidence type="ECO:0000313" key="2">
    <source>
        <dbReference type="EMBL" id="KAA1133553.1"/>
    </source>
</evidence>
<organism evidence="2 3">
    <name type="scientific">Puccinia graminis f. sp. tritici</name>
    <dbReference type="NCBI Taxonomy" id="56615"/>
    <lineage>
        <taxon>Eukaryota</taxon>
        <taxon>Fungi</taxon>
        <taxon>Dikarya</taxon>
        <taxon>Basidiomycota</taxon>
        <taxon>Pucciniomycotina</taxon>
        <taxon>Pucciniomycetes</taxon>
        <taxon>Pucciniales</taxon>
        <taxon>Pucciniaceae</taxon>
        <taxon>Puccinia</taxon>
    </lineage>
</organism>
<dbReference type="Proteomes" id="UP000325313">
    <property type="component" value="Unassembled WGS sequence"/>
</dbReference>